<sequence length="200" mass="22919">MSEIFFKSTNLTLGYSNQVVLNNLNLEFSEKNNYQIIGRNGAGKSTLINFISLNFDGTDFNSEVKRTKSNIDQISPYATLIMELTFLENIKYFTTKSEMSLEEKIAISNNYLPEIYLDEKVKSFSSGMIRRAELSIIEIKEPAVLCIDEPLNFLDSEGVNLLKKLIDKRSKHQKSNILSTQELIDFQGIKFEVIDLNEHE</sequence>
<dbReference type="PANTHER" id="PTHR42939:SF1">
    <property type="entry name" value="ABC TRANSPORTER ATP-BINDING PROTEIN ALBC-RELATED"/>
    <property type="match status" value="1"/>
</dbReference>
<dbReference type="GO" id="GO:0005524">
    <property type="term" value="F:ATP binding"/>
    <property type="evidence" value="ECO:0007669"/>
    <property type="project" value="UniProtKB-KW"/>
</dbReference>
<feature type="domain" description="ABC transporter" evidence="4">
    <location>
        <begin position="6"/>
        <end position="196"/>
    </location>
</feature>
<reference evidence="5" key="1">
    <citation type="journal article" date="2013" name="Sci. Rep.">
        <title>Metagenomics uncovers a new group of low GC and ultra-small marine Actinobacteria.</title>
        <authorList>
            <person name="Ghai R."/>
            <person name="Mizuno C.M."/>
            <person name="Picazo A."/>
            <person name="Camacho A."/>
            <person name="Rodriguez-Valera F."/>
        </authorList>
    </citation>
    <scope>NUCLEOTIDE SEQUENCE</scope>
</reference>
<dbReference type="Gene3D" id="3.40.50.300">
    <property type="entry name" value="P-loop containing nucleotide triphosphate hydrolases"/>
    <property type="match status" value="1"/>
</dbReference>
<organism evidence="5">
    <name type="scientific">Candidatus Actinomarina minuta</name>
    <dbReference type="NCBI Taxonomy" id="1389454"/>
    <lineage>
        <taxon>Bacteria</taxon>
        <taxon>Bacillati</taxon>
        <taxon>Actinomycetota</taxon>
        <taxon>Actinomycetes</taxon>
        <taxon>Candidatus Actinomarinidae</taxon>
        <taxon>Candidatus Actinomarinales</taxon>
        <taxon>Candidatus Actinomarineae</taxon>
        <taxon>Candidatus Actinomarinaceae</taxon>
        <taxon>Candidatus Actinomarina</taxon>
    </lineage>
</organism>
<accession>S5DPX1</accession>
<dbReference type="AlphaFoldDB" id="S5DPX1"/>
<evidence type="ECO:0000256" key="2">
    <source>
        <dbReference type="ARBA" id="ARBA00022741"/>
    </source>
</evidence>
<dbReference type="Pfam" id="PF00005">
    <property type="entry name" value="ABC_tran"/>
    <property type="match status" value="1"/>
</dbReference>
<name>S5DPX1_9ACTN</name>
<protein>
    <submittedName>
        <fullName evidence="5">ABC-type multidrug transport system, ATPase component</fullName>
    </submittedName>
</protein>
<dbReference type="EMBL" id="KC811139">
    <property type="protein sequence ID" value="AGQ19653.1"/>
    <property type="molecule type" value="Genomic_DNA"/>
</dbReference>
<dbReference type="InterPro" id="IPR027417">
    <property type="entry name" value="P-loop_NTPase"/>
</dbReference>
<dbReference type="PANTHER" id="PTHR42939">
    <property type="entry name" value="ABC TRANSPORTER ATP-BINDING PROTEIN ALBC-RELATED"/>
    <property type="match status" value="1"/>
</dbReference>
<evidence type="ECO:0000313" key="5">
    <source>
        <dbReference type="EMBL" id="AGQ19653.1"/>
    </source>
</evidence>
<evidence type="ECO:0000259" key="4">
    <source>
        <dbReference type="PROSITE" id="PS50893"/>
    </source>
</evidence>
<evidence type="ECO:0000256" key="3">
    <source>
        <dbReference type="ARBA" id="ARBA00022840"/>
    </source>
</evidence>
<keyword evidence="3" id="KW-0067">ATP-binding</keyword>
<evidence type="ECO:0000256" key="1">
    <source>
        <dbReference type="ARBA" id="ARBA00022448"/>
    </source>
</evidence>
<proteinExistence type="predicted"/>
<dbReference type="InterPro" id="IPR003439">
    <property type="entry name" value="ABC_transporter-like_ATP-bd"/>
</dbReference>
<dbReference type="InterPro" id="IPR051782">
    <property type="entry name" value="ABC_Transporter_VariousFunc"/>
</dbReference>
<keyword evidence="1" id="KW-0813">Transport</keyword>
<dbReference type="SUPFAM" id="SSF52540">
    <property type="entry name" value="P-loop containing nucleoside triphosphate hydrolases"/>
    <property type="match status" value="1"/>
</dbReference>
<dbReference type="GO" id="GO:0016887">
    <property type="term" value="F:ATP hydrolysis activity"/>
    <property type="evidence" value="ECO:0007669"/>
    <property type="project" value="InterPro"/>
</dbReference>
<dbReference type="PROSITE" id="PS50893">
    <property type="entry name" value="ABC_TRANSPORTER_2"/>
    <property type="match status" value="1"/>
</dbReference>
<keyword evidence="2" id="KW-0547">Nucleotide-binding</keyword>